<keyword evidence="3" id="KW-1185">Reference proteome</keyword>
<dbReference type="Gene3D" id="3.90.25.10">
    <property type="entry name" value="UDP-galactose 4-epimerase, domain 1"/>
    <property type="match status" value="1"/>
</dbReference>
<dbReference type="EMBL" id="JAQQDR010000012">
    <property type="protein sequence ID" value="MFM0242235.1"/>
    <property type="molecule type" value="Genomic_DNA"/>
</dbReference>
<dbReference type="RefSeq" id="WP_408264523.1">
    <property type="nucleotide sequence ID" value="NZ_JAQQCK010000024.1"/>
</dbReference>
<dbReference type="Pfam" id="PF13460">
    <property type="entry name" value="NAD_binding_10"/>
    <property type="match status" value="1"/>
</dbReference>
<dbReference type="SUPFAM" id="SSF51735">
    <property type="entry name" value="NAD(P)-binding Rossmann-fold domains"/>
    <property type="match status" value="1"/>
</dbReference>
<evidence type="ECO:0000313" key="2">
    <source>
        <dbReference type="EMBL" id="MFM0242235.1"/>
    </source>
</evidence>
<proteinExistence type="predicted"/>
<organism evidence="2 3">
    <name type="scientific">Paraburkholderia phytofirmans</name>
    <dbReference type="NCBI Taxonomy" id="261302"/>
    <lineage>
        <taxon>Bacteria</taxon>
        <taxon>Pseudomonadati</taxon>
        <taxon>Pseudomonadota</taxon>
        <taxon>Betaproteobacteria</taxon>
        <taxon>Burkholderiales</taxon>
        <taxon>Burkholderiaceae</taxon>
        <taxon>Paraburkholderia</taxon>
    </lineage>
</organism>
<evidence type="ECO:0000313" key="3">
    <source>
        <dbReference type="Proteomes" id="UP001629274"/>
    </source>
</evidence>
<dbReference type="InterPro" id="IPR051604">
    <property type="entry name" value="Ergot_Alk_Oxidoreductase"/>
</dbReference>
<dbReference type="Gene3D" id="3.40.50.720">
    <property type="entry name" value="NAD(P)-binding Rossmann-like Domain"/>
    <property type="match status" value="1"/>
</dbReference>
<dbReference type="InterPro" id="IPR036291">
    <property type="entry name" value="NAD(P)-bd_dom_sf"/>
</dbReference>
<sequence>MFVIFGAAGNVGKVSAAALRRAGCNVRAVVRDKQQGAFLAGLGCEIVVADLLDAATVARAIEGAHAVQLLCPLPNGHADPAQPMRRMIDVSVAALRADPPPRIVALSDYGAEHAAGTGITTLFHELETQLRTVDSQLTFLRAAEHMHNWARVLPVALASGALPSLHHPLSKRFPTVAAQDVGVLAAELLFDNGAQPVSPRVVSIESDERVSALDVARTIGELAGRAVVAREVPRGEWAALLQGAGLGEHHARLITDLYDAHNAGRIDVEADISERRFGATTLAEVFATLLPRAATAAAAAPAAGTAR</sequence>
<dbReference type="Proteomes" id="UP001629274">
    <property type="component" value="Unassembled WGS sequence"/>
</dbReference>
<protein>
    <submittedName>
        <fullName evidence="2">NAD(P)H-binding protein</fullName>
    </submittedName>
</protein>
<name>A0ABW9BQP6_9BURK</name>
<dbReference type="PANTHER" id="PTHR43162:SF1">
    <property type="entry name" value="PRESTALK A DIFFERENTIATION PROTEIN A"/>
    <property type="match status" value="1"/>
</dbReference>
<feature type="domain" description="NAD(P)-binding" evidence="1">
    <location>
        <begin position="6"/>
        <end position="161"/>
    </location>
</feature>
<evidence type="ECO:0000259" key="1">
    <source>
        <dbReference type="Pfam" id="PF13460"/>
    </source>
</evidence>
<gene>
    <name evidence="2" type="ORF">PQR03_29230</name>
</gene>
<dbReference type="PANTHER" id="PTHR43162">
    <property type="match status" value="1"/>
</dbReference>
<dbReference type="InterPro" id="IPR016040">
    <property type="entry name" value="NAD(P)-bd_dom"/>
</dbReference>
<reference evidence="2 3" key="1">
    <citation type="journal article" date="2024" name="Chem. Sci.">
        <title>Discovery of megapolipeptins by genome mining of a Burkholderiales bacteria collection.</title>
        <authorList>
            <person name="Paulo B.S."/>
            <person name="Recchia M.J.J."/>
            <person name="Lee S."/>
            <person name="Fergusson C.H."/>
            <person name="Romanowski S.B."/>
            <person name="Hernandez A."/>
            <person name="Krull N."/>
            <person name="Liu D.Y."/>
            <person name="Cavanagh H."/>
            <person name="Bos A."/>
            <person name="Gray C.A."/>
            <person name="Murphy B.T."/>
            <person name="Linington R.G."/>
            <person name="Eustaquio A.S."/>
        </authorList>
    </citation>
    <scope>NUCLEOTIDE SEQUENCE [LARGE SCALE GENOMIC DNA]</scope>
    <source>
        <strain evidence="2 3">RL17-351-BIE-A</strain>
    </source>
</reference>
<comment type="caution">
    <text evidence="2">The sequence shown here is derived from an EMBL/GenBank/DDBJ whole genome shotgun (WGS) entry which is preliminary data.</text>
</comment>
<accession>A0ABW9BQP6</accession>